<keyword evidence="1" id="KW-0812">Transmembrane</keyword>
<protein>
    <submittedName>
        <fullName evidence="2">Uncharacterized protein</fullName>
    </submittedName>
</protein>
<name>A0A7R8ZFH3_TIMDO</name>
<evidence type="ECO:0000256" key="1">
    <source>
        <dbReference type="SAM" id="Phobius"/>
    </source>
</evidence>
<reference evidence="2" key="1">
    <citation type="submission" date="2020-11" db="EMBL/GenBank/DDBJ databases">
        <authorList>
            <person name="Tran Van P."/>
        </authorList>
    </citation>
    <scope>NUCLEOTIDE SEQUENCE</scope>
</reference>
<dbReference type="EMBL" id="OA570752">
    <property type="protein sequence ID" value="CAD7203529.1"/>
    <property type="molecule type" value="Genomic_DNA"/>
</dbReference>
<keyword evidence="1" id="KW-0472">Membrane</keyword>
<sequence>MLKYSIPTASLVLTDSSQLTSNSQHLELNEFTFSVTEGVPVGWEVTFGDTIEGSKEAFPGMVALMVDVCVVVVFSERFRMFARLRSGGGDWANEQRRARIMHRTDHISDTAGII</sequence>
<accession>A0A7R8ZFH3</accession>
<evidence type="ECO:0000313" key="2">
    <source>
        <dbReference type="EMBL" id="CAD7203529.1"/>
    </source>
</evidence>
<proteinExistence type="predicted"/>
<gene>
    <name evidence="2" type="ORF">TDIB3V08_LOCUS9698</name>
</gene>
<keyword evidence="1" id="KW-1133">Transmembrane helix</keyword>
<organism evidence="2">
    <name type="scientific">Timema douglasi</name>
    <name type="common">Walking stick</name>
    <dbReference type="NCBI Taxonomy" id="61478"/>
    <lineage>
        <taxon>Eukaryota</taxon>
        <taxon>Metazoa</taxon>
        <taxon>Ecdysozoa</taxon>
        <taxon>Arthropoda</taxon>
        <taxon>Hexapoda</taxon>
        <taxon>Insecta</taxon>
        <taxon>Pterygota</taxon>
        <taxon>Neoptera</taxon>
        <taxon>Polyneoptera</taxon>
        <taxon>Phasmatodea</taxon>
        <taxon>Timematodea</taxon>
        <taxon>Timematoidea</taxon>
        <taxon>Timematidae</taxon>
        <taxon>Timema</taxon>
    </lineage>
</organism>
<dbReference type="AlphaFoldDB" id="A0A7R8ZFH3"/>
<feature type="transmembrane region" description="Helical" evidence="1">
    <location>
        <begin position="57"/>
        <end position="75"/>
    </location>
</feature>